<protein>
    <submittedName>
        <fullName evidence="2">Uncharacterized protein</fullName>
    </submittedName>
</protein>
<dbReference type="OrthoDB" id="4570424at2"/>
<dbReference type="Proteomes" id="UP000279275">
    <property type="component" value="Unassembled WGS sequence"/>
</dbReference>
<comment type="caution">
    <text evidence="2">The sequence shown here is derived from an EMBL/GenBank/DDBJ whole genome shotgun (WGS) entry which is preliminary data.</text>
</comment>
<dbReference type="AlphaFoldDB" id="A0A3M2KWV5"/>
<keyword evidence="1" id="KW-0812">Transmembrane</keyword>
<keyword evidence="1" id="KW-1133">Transmembrane helix</keyword>
<feature type="transmembrane region" description="Helical" evidence="1">
    <location>
        <begin position="32"/>
        <end position="55"/>
    </location>
</feature>
<reference evidence="2 3" key="1">
    <citation type="submission" date="2018-10" db="EMBL/GenBank/DDBJ databases">
        <title>Isolation from cow dung.</title>
        <authorList>
            <person name="Ling L."/>
        </authorList>
    </citation>
    <scope>NUCLEOTIDE SEQUENCE [LARGE SCALE GENOMIC DNA]</scope>
    <source>
        <strain evidence="2 3">NEAU-LL90</strain>
    </source>
</reference>
<keyword evidence="1" id="KW-0472">Membrane</keyword>
<evidence type="ECO:0000313" key="3">
    <source>
        <dbReference type="Proteomes" id="UP000279275"/>
    </source>
</evidence>
<organism evidence="2 3">
    <name type="scientific">Nocardia stercoris</name>
    <dbReference type="NCBI Taxonomy" id="2483361"/>
    <lineage>
        <taxon>Bacteria</taxon>
        <taxon>Bacillati</taxon>
        <taxon>Actinomycetota</taxon>
        <taxon>Actinomycetes</taxon>
        <taxon>Mycobacteriales</taxon>
        <taxon>Nocardiaceae</taxon>
        <taxon>Nocardia</taxon>
    </lineage>
</organism>
<accession>A0A3M2KWV5</accession>
<keyword evidence="3" id="KW-1185">Reference proteome</keyword>
<gene>
    <name evidence="2" type="ORF">EBN03_24940</name>
</gene>
<proteinExistence type="predicted"/>
<sequence>MLYVALAFFAAGVLSIVAIFGIRLIADRDPAGWLYLVAMGATPFGFVLAFAYVLFSGRRAR</sequence>
<evidence type="ECO:0000313" key="2">
    <source>
        <dbReference type="EMBL" id="RMI29731.1"/>
    </source>
</evidence>
<dbReference type="EMBL" id="RFFH01000013">
    <property type="protein sequence ID" value="RMI29731.1"/>
    <property type="molecule type" value="Genomic_DNA"/>
</dbReference>
<feature type="transmembrane region" description="Helical" evidence="1">
    <location>
        <begin position="7"/>
        <end position="26"/>
    </location>
</feature>
<name>A0A3M2KWV5_9NOCA</name>
<evidence type="ECO:0000256" key="1">
    <source>
        <dbReference type="SAM" id="Phobius"/>
    </source>
</evidence>